<dbReference type="Proteomes" id="UP000810171">
    <property type="component" value="Unassembled WGS sequence"/>
</dbReference>
<keyword evidence="4" id="KW-0677">Repeat</keyword>
<comment type="subcellular location">
    <subcellularLocation>
        <location evidence="1">Membrane</location>
        <topology evidence="1">Multi-pass membrane protein</topology>
    </subcellularLocation>
</comment>
<keyword evidence="2" id="KW-0813">Transport</keyword>
<dbReference type="Pfam" id="PF02080">
    <property type="entry name" value="TrkA_C"/>
    <property type="match status" value="2"/>
</dbReference>
<dbReference type="PANTHER" id="PTHR43652:SF1">
    <property type="entry name" value="RESPONSE REGULATOR"/>
    <property type="match status" value="1"/>
</dbReference>
<dbReference type="Pfam" id="PF03600">
    <property type="entry name" value="CitMHS"/>
    <property type="match status" value="1"/>
</dbReference>
<feature type="transmembrane region" description="Helical" evidence="7">
    <location>
        <begin position="175"/>
        <end position="195"/>
    </location>
</feature>
<accession>A0ABS3ZC61</accession>
<keyword evidence="5 7" id="KW-1133">Transmembrane helix</keyword>
<keyword evidence="10" id="KW-1185">Reference proteome</keyword>
<dbReference type="RefSeq" id="WP_209287872.1">
    <property type="nucleotide sequence ID" value="NZ_JACVEW010000016.1"/>
</dbReference>
<feature type="transmembrane region" description="Helical" evidence="7">
    <location>
        <begin position="31"/>
        <end position="49"/>
    </location>
</feature>
<feature type="transmembrane region" description="Helical" evidence="7">
    <location>
        <begin position="412"/>
        <end position="430"/>
    </location>
</feature>
<dbReference type="InterPro" id="IPR031312">
    <property type="entry name" value="Na/sul_symport_CS"/>
</dbReference>
<evidence type="ECO:0000256" key="3">
    <source>
        <dbReference type="ARBA" id="ARBA00022692"/>
    </source>
</evidence>
<evidence type="ECO:0000256" key="7">
    <source>
        <dbReference type="SAM" id="Phobius"/>
    </source>
</evidence>
<feature type="transmembrane region" description="Helical" evidence="7">
    <location>
        <begin position="436"/>
        <end position="452"/>
    </location>
</feature>
<dbReference type="Gene3D" id="3.30.70.1450">
    <property type="entry name" value="Regulator of K+ conductance, C-terminal domain"/>
    <property type="match status" value="2"/>
</dbReference>
<dbReference type="InterPro" id="IPR004680">
    <property type="entry name" value="Cit_transptr-like_dom"/>
</dbReference>
<feature type="transmembrane region" description="Helical" evidence="7">
    <location>
        <begin position="582"/>
        <end position="602"/>
    </location>
</feature>
<gene>
    <name evidence="9" type="ORF">H9C73_10950</name>
</gene>
<keyword evidence="3 7" id="KW-0812">Transmembrane</keyword>
<dbReference type="EMBL" id="JACVEW010000016">
    <property type="protein sequence ID" value="MBP0049254.1"/>
    <property type="molecule type" value="Genomic_DNA"/>
</dbReference>
<sequence>MSADMWFVFTLLGVTIALFLSDRIRMDLVALLVVVSLALSGIITPAEAVSGFGEPVVVMIAALFVVGEGLLRTGIASATGSWLLRVGGDSETRLLLFLLPVVALLSAFMSSTGAVALLLPVVMSLSRRSGFAPSRLLMPLAFAALIGGMLTLIGTPPNLIVSGQMRSSGLEPFHFFDFTPIGLAVLVVGMAYLMLVARRLLPTHEPAAQTGVGIRALYEGYDLSRQLHKLELLPGSPLAQKTPAEAALRTEYEVTLIAISRSGGWLSSLIPVLANTRMQYGDQLLVYATPEDLERFCQAQALRVLPCPASEISRLEQSAGLAEVLLPPDSSFCGQTLKQLRLRERLGLSVIGLRRNRALTELHFTSTELAAGDTLLLAGSWDRIRTLSQSRELVVLNTPPELEEVPTHGRRAPVALAILGAMLVTMTTGWLDNLSAILLSALAMILTGCVNLKEAYRSLNATSLILIAGMLPMALAMERSGALDYLVEHLIGLIGSSSPLMLCASLFLVTSVLSQFISNTATTVLVAPVALSTAQLMGVNPEPVMISVAIAASTAFATPIASPVNTLVLSPGNYRFADFARVGIPLQVLALVLTLTLTPLLFPF</sequence>
<feature type="transmembrane region" description="Helical" evidence="7">
    <location>
        <begin position="516"/>
        <end position="538"/>
    </location>
</feature>
<dbReference type="SUPFAM" id="SSF116726">
    <property type="entry name" value="TrkA C-terminal domain-like"/>
    <property type="match status" value="2"/>
</dbReference>
<dbReference type="InterPro" id="IPR036721">
    <property type="entry name" value="RCK_C_sf"/>
</dbReference>
<feature type="transmembrane region" description="Helical" evidence="7">
    <location>
        <begin position="544"/>
        <end position="570"/>
    </location>
</feature>
<feature type="domain" description="RCK C-terminal" evidence="8">
    <location>
        <begin position="309"/>
        <end position="393"/>
    </location>
</feature>
<feature type="transmembrane region" description="Helical" evidence="7">
    <location>
        <begin position="95"/>
        <end position="124"/>
    </location>
</feature>
<feature type="transmembrane region" description="Helical" evidence="7">
    <location>
        <begin position="489"/>
        <end position="509"/>
    </location>
</feature>
<proteinExistence type="predicted"/>
<comment type="caution">
    <text evidence="9">The sequence shown here is derived from an EMBL/GenBank/DDBJ whole genome shotgun (WGS) entry which is preliminary data.</text>
</comment>
<dbReference type="InterPro" id="IPR051679">
    <property type="entry name" value="DASS-Related_Transporters"/>
</dbReference>
<evidence type="ECO:0000256" key="4">
    <source>
        <dbReference type="ARBA" id="ARBA00022737"/>
    </source>
</evidence>
<keyword evidence="6 7" id="KW-0472">Membrane</keyword>
<evidence type="ECO:0000313" key="10">
    <source>
        <dbReference type="Proteomes" id="UP000810171"/>
    </source>
</evidence>
<evidence type="ECO:0000256" key="6">
    <source>
        <dbReference type="ARBA" id="ARBA00023136"/>
    </source>
</evidence>
<organism evidence="9 10">
    <name type="scientific">Marinobacterium alkalitolerans</name>
    <dbReference type="NCBI Taxonomy" id="1542925"/>
    <lineage>
        <taxon>Bacteria</taxon>
        <taxon>Pseudomonadati</taxon>
        <taxon>Pseudomonadota</taxon>
        <taxon>Gammaproteobacteria</taxon>
        <taxon>Oceanospirillales</taxon>
        <taxon>Oceanospirillaceae</taxon>
        <taxon>Marinobacterium</taxon>
    </lineage>
</organism>
<evidence type="ECO:0000259" key="8">
    <source>
        <dbReference type="PROSITE" id="PS51202"/>
    </source>
</evidence>
<feature type="transmembrane region" description="Helical" evidence="7">
    <location>
        <begin position="459"/>
        <end position="477"/>
    </location>
</feature>
<dbReference type="InterPro" id="IPR006037">
    <property type="entry name" value="RCK_C"/>
</dbReference>
<evidence type="ECO:0000313" key="9">
    <source>
        <dbReference type="EMBL" id="MBP0049254.1"/>
    </source>
</evidence>
<feature type="domain" description="RCK C-terminal" evidence="8">
    <location>
        <begin position="215"/>
        <end position="302"/>
    </location>
</feature>
<reference evidence="9 10" key="1">
    <citation type="submission" date="2020-09" db="EMBL/GenBank/DDBJ databases">
        <authorList>
            <person name="Tanuku N.R.S."/>
        </authorList>
    </citation>
    <scope>NUCLEOTIDE SEQUENCE [LARGE SCALE GENOMIC DNA]</scope>
    <source>
        <strain evidence="9 10">AK62</strain>
    </source>
</reference>
<evidence type="ECO:0000256" key="5">
    <source>
        <dbReference type="ARBA" id="ARBA00022989"/>
    </source>
</evidence>
<evidence type="ECO:0000256" key="1">
    <source>
        <dbReference type="ARBA" id="ARBA00004141"/>
    </source>
</evidence>
<protein>
    <submittedName>
        <fullName evidence="9">SLC13 family permease</fullName>
    </submittedName>
</protein>
<dbReference type="PANTHER" id="PTHR43652">
    <property type="entry name" value="BASIC AMINO ACID ANTIPORTER YFCC-RELATED"/>
    <property type="match status" value="1"/>
</dbReference>
<dbReference type="PROSITE" id="PS51202">
    <property type="entry name" value="RCK_C"/>
    <property type="match status" value="2"/>
</dbReference>
<dbReference type="PROSITE" id="PS01271">
    <property type="entry name" value="NA_SULFATE"/>
    <property type="match status" value="1"/>
</dbReference>
<evidence type="ECO:0000256" key="2">
    <source>
        <dbReference type="ARBA" id="ARBA00022448"/>
    </source>
</evidence>
<feature type="transmembrane region" description="Helical" evidence="7">
    <location>
        <begin position="136"/>
        <end position="155"/>
    </location>
</feature>
<name>A0ABS3ZC61_9GAMM</name>